<organism evidence="2 3">
    <name type="scientific">Solihabitans fulvus</name>
    <dbReference type="NCBI Taxonomy" id="1892852"/>
    <lineage>
        <taxon>Bacteria</taxon>
        <taxon>Bacillati</taxon>
        <taxon>Actinomycetota</taxon>
        <taxon>Actinomycetes</taxon>
        <taxon>Pseudonocardiales</taxon>
        <taxon>Pseudonocardiaceae</taxon>
        <taxon>Solihabitans</taxon>
    </lineage>
</organism>
<dbReference type="EMBL" id="VUOB01000022">
    <property type="protein sequence ID" value="KAA2262365.1"/>
    <property type="molecule type" value="Genomic_DNA"/>
</dbReference>
<comment type="caution">
    <text evidence="2">The sequence shown here is derived from an EMBL/GenBank/DDBJ whole genome shotgun (WGS) entry which is preliminary data.</text>
</comment>
<evidence type="ECO:0000256" key="1">
    <source>
        <dbReference type="SAM" id="MobiDB-lite"/>
    </source>
</evidence>
<dbReference type="RefSeq" id="WP_149849947.1">
    <property type="nucleotide sequence ID" value="NZ_VUOB01000022.1"/>
</dbReference>
<keyword evidence="3" id="KW-1185">Reference proteome</keyword>
<gene>
    <name evidence="2" type="ORF">F0L68_13935</name>
</gene>
<reference evidence="2 3" key="1">
    <citation type="submission" date="2019-09" db="EMBL/GenBank/DDBJ databases">
        <title>Goodfellowia gen. nov., a new genus of the Pseudonocardineae related to Actinoalloteichus, containing Goodfellowia coeruleoviolacea gen. nov., comb. nov. gen. nov., comb. nov.</title>
        <authorList>
            <person name="Labeda D."/>
        </authorList>
    </citation>
    <scope>NUCLEOTIDE SEQUENCE [LARGE SCALE GENOMIC DNA]</scope>
    <source>
        <strain evidence="2 3">AN110305</strain>
    </source>
</reference>
<feature type="region of interest" description="Disordered" evidence="1">
    <location>
        <begin position="151"/>
        <end position="409"/>
    </location>
</feature>
<feature type="compositionally biased region" description="Gly residues" evidence="1">
    <location>
        <begin position="315"/>
        <end position="353"/>
    </location>
</feature>
<feature type="compositionally biased region" description="Polar residues" evidence="1">
    <location>
        <begin position="185"/>
        <end position="205"/>
    </location>
</feature>
<dbReference type="SUPFAM" id="SSF140459">
    <property type="entry name" value="PE/PPE dimer-like"/>
    <property type="match status" value="1"/>
</dbReference>
<evidence type="ECO:0000313" key="3">
    <source>
        <dbReference type="Proteomes" id="UP000323454"/>
    </source>
</evidence>
<dbReference type="Gene3D" id="1.20.1260.20">
    <property type="entry name" value="PPE superfamily"/>
    <property type="match status" value="1"/>
</dbReference>
<protein>
    <recommendedName>
        <fullName evidence="4">PPE family protein</fullName>
    </recommendedName>
</protein>
<dbReference type="Proteomes" id="UP000323454">
    <property type="component" value="Unassembled WGS sequence"/>
</dbReference>
<dbReference type="OrthoDB" id="3664672at2"/>
<feature type="region of interest" description="Disordered" evidence="1">
    <location>
        <begin position="1"/>
        <end position="20"/>
    </location>
</feature>
<proteinExistence type="predicted"/>
<evidence type="ECO:0000313" key="2">
    <source>
        <dbReference type="EMBL" id="KAA2262365.1"/>
    </source>
</evidence>
<feature type="compositionally biased region" description="Polar residues" evidence="1">
    <location>
        <begin position="160"/>
        <end position="177"/>
    </location>
</feature>
<accession>A0A5B2XH51</accession>
<evidence type="ECO:0008006" key="4">
    <source>
        <dbReference type="Google" id="ProtNLM"/>
    </source>
</evidence>
<sequence length="432" mass="43644">MSTKDKPDIPASNANYPGMQHRDMENQVAQNNNPGAAGEIADAWRQIGQQWTDVSVGLQIVNTGSEAQWSGTAASAARDQFSKFQDAAQQLGQQHAIAGGAVELQTSAAATAMNAMPKPVPYDPGQMIKDAARTGNPLTMAALLVTIPAQKNKSDDARNQAVQVMQSRDTSLHTAASSLPAFTDLPTTDDGSAPGQTPGQLNQVRPPSGQIPYYGNTISHPSYRTTTQGSDPNRGGVDSIGAAPQVGRGPNPGYPSPNPVVPPGSQPAPYPRDRTTVSDTTAPPRGDYGDLRPPDGGRDVVNPRGSNPPGFDGFPPGGTGFGDGRGRGASGIGPRGVGSRGVGPGSGAPGSGNAGNRAGALPGGPGESAGGAGGRTAAGSRGAAGQSGMGAAGGGRGGRGEEDLEHRSADYLIESEDIWGDGELVAPPVIGE</sequence>
<feature type="compositionally biased region" description="Gly residues" evidence="1">
    <location>
        <begin position="361"/>
        <end position="376"/>
    </location>
</feature>
<reference evidence="2 3" key="2">
    <citation type="submission" date="2019-09" db="EMBL/GenBank/DDBJ databases">
        <authorList>
            <person name="Jin C."/>
        </authorList>
    </citation>
    <scope>NUCLEOTIDE SEQUENCE [LARGE SCALE GENOMIC DNA]</scope>
    <source>
        <strain evidence="2 3">AN110305</strain>
    </source>
</reference>
<dbReference type="AlphaFoldDB" id="A0A5B2XH51"/>
<feature type="compositionally biased region" description="Low complexity" evidence="1">
    <location>
        <begin position="305"/>
        <end position="314"/>
    </location>
</feature>
<dbReference type="InterPro" id="IPR038332">
    <property type="entry name" value="PPE_sf"/>
</dbReference>
<name>A0A5B2XH51_9PSEU</name>
<feature type="compositionally biased region" description="Polar residues" evidence="1">
    <location>
        <begin position="216"/>
        <end position="231"/>
    </location>
</feature>
<feature type="compositionally biased region" description="Basic and acidic residues" evidence="1">
    <location>
        <begin position="287"/>
        <end position="298"/>
    </location>
</feature>
<feature type="compositionally biased region" description="Basic and acidic residues" evidence="1">
    <location>
        <begin position="398"/>
        <end position="409"/>
    </location>
</feature>
<feature type="compositionally biased region" description="Gly residues" evidence="1">
    <location>
        <begin position="385"/>
        <end position="397"/>
    </location>
</feature>
<feature type="compositionally biased region" description="Pro residues" evidence="1">
    <location>
        <begin position="252"/>
        <end position="270"/>
    </location>
</feature>